<keyword evidence="2" id="KW-1185">Reference proteome</keyword>
<sequence length="136" mass="16047">MYRIITKEQDNEWQAIVTVETKLRLYAQDSFEKECGDFLEHRIGGMYLLPYDNITQNNLLLLAQLRDCGIKIDAIYLSTLFDAGETHQCLIIDLDEDILKELRKLNLDDYSVLEMRNWLRARYRPSTHRSFEDGQA</sequence>
<gene>
    <name evidence="1" type="ORF">FDP41_001044</name>
</gene>
<evidence type="ECO:0000313" key="2">
    <source>
        <dbReference type="Proteomes" id="UP000444721"/>
    </source>
</evidence>
<reference evidence="1 2" key="1">
    <citation type="journal article" date="2019" name="Sci. Rep.">
        <title>Nanopore sequencing improves the draft genome of the human pathogenic amoeba Naegleria fowleri.</title>
        <authorList>
            <person name="Liechti N."/>
            <person name="Schurch N."/>
            <person name="Bruggmann R."/>
            <person name="Wittwer M."/>
        </authorList>
    </citation>
    <scope>NUCLEOTIDE SEQUENCE [LARGE SCALE GENOMIC DNA]</scope>
    <source>
        <strain evidence="1 2">ATCC 30894</strain>
    </source>
</reference>
<dbReference type="EMBL" id="VFQX01000022">
    <property type="protein sequence ID" value="KAF0979891.1"/>
    <property type="molecule type" value="Genomic_DNA"/>
</dbReference>
<dbReference type="VEuPathDB" id="AmoebaDB:NfTy_049730"/>
<name>A0A6A5BZA7_NAEFO</name>
<protein>
    <submittedName>
        <fullName evidence="1">Uncharacterized protein</fullName>
    </submittedName>
</protein>
<dbReference type="RefSeq" id="XP_044564604.1">
    <property type="nucleotide sequence ID" value="XM_044700738.1"/>
</dbReference>
<dbReference type="Proteomes" id="UP000444721">
    <property type="component" value="Unassembled WGS sequence"/>
</dbReference>
<organism evidence="1 2">
    <name type="scientific">Naegleria fowleri</name>
    <name type="common">Brain eating amoeba</name>
    <dbReference type="NCBI Taxonomy" id="5763"/>
    <lineage>
        <taxon>Eukaryota</taxon>
        <taxon>Discoba</taxon>
        <taxon>Heterolobosea</taxon>
        <taxon>Tetramitia</taxon>
        <taxon>Eutetramitia</taxon>
        <taxon>Vahlkampfiidae</taxon>
        <taxon>Naegleria</taxon>
    </lineage>
</organism>
<comment type="caution">
    <text evidence="1">The sequence shown here is derived from an EMBL/GenBank/DDBJ whole genome shotgun (WGS) entry which is preliminary data.</text>
</comment>
<evidence type="ECO:0000313" key="1">
    <source>
        <dbReference type="EMBL" id="KAF0979891.1"/>
    </source>
</evidence>
<dbReference type="VEuPathDB" id="AmoebaDB:FDP41_001044"/>
<dbReference type="GeneID" id="68108262"/>
<proteinExistence type="predicted"/>
<accession>A0A6A5BZA7</accession>
<dbReference type="AlphaFoldDB" id="A0A6A5BZA7"/>